<evidence type="ECO:0000256" key="1">
    <source>
        <dbReference type="ARBA" id="ARBA00022443"/>
    </source>
</evidence>
<feature type="compositionally biased region" description="Polar residues" evidence="3">
    <location>
        <begin position="1074"/>
        <end position="1089"/>
    </location>
</feature>
<dbReference type="GO" id="GO:0043332">
    <property type="term" value="C:mating projection tip"/>
    <property type="evidence" value="ECO:0007669"/>
    <property type="project" value="TreeGrafter"/>
</dbReference>
<evidence type="ECO:0000259" key="5">
    <source>
        <dbReference type="PROSITE" id="PS50002"/>
    </source>
</evidence>
<dbReference type="PANTHER" id="PTHR47174:SF1">
    <property type="entry name" value="REDUCED VIABILITY UPON STARVATION PROTEIN 167"/>
    <property type="match status" value="1"/>
</dbReference>
<feature type="region of interest" description="Disordered" evidence="3">
    <location>
        <begin position="488"/>
        <end position="566"/>
    </location>
</feature>
<dbReference type="InterPro" id="IPR046528">
    <property type="entry name" value="DUF6593"/>
</dbReference>
<dbReference type="Gene3D" id="2.30.30.40">
    <property type="entry name" value="SH3 Domains"/>
    <property type="match status" value="1"/>
</dbReference>
<evidence type="ECO:0000256" key="3">
    <source>
        <dbReference type="SAM" id="MobiDB-lite"/>
    </source>
</evidence>
<organism evidence="7 8">
    <name type="scientific">Rhizoctonia solani</name>
    <dbReference type="NCBI Taxonomy" id="456999"/>
    <lineage>
        <taxon>Eukaryota</taxon>
        <taxon>Fungi</taxon>
        <taxon>Dikarya</taxon>
        <taxon>Basidiomycota</taxon>
        <taxon>Agaricomycotina</taxon>
        <taxon>Agaricomycetes</taxon>
        <taxon>Cantharellales</taxon>
        <taxon>Ceratobasidiaceae</taxon>
        <taxon>Rhizoctonia</taxon>
    </lineage>
</organism>
<comment type="caution">
    <text evidence="7">The sequence shown here is derived from an EMBL/GenBank/DDBJ whole genome shotgun (WGS) entry which is preliminary data.</text>
</comment>
<dbReference type="SMART" id="SM00721">
    <property type="entry name" value="BAR"/>
    <property type="match status" value="1"/>
</dbReference>
<feature type="region of interest" description="Disordered" evidence="3">
    <location>
        <begin position="875"/>
        <end position="982"/>
    </location>
</feature>
<dbReference type="GO" id="GO:1990528">
    <property type="term" value="C:Rvs161p-Rvs167p complex"/>
    <property type="evidence" value="ECO:0007669"/>
    <property type="project" value="TreeGrafter"/>
</dbReference>
<keyword evidence="4" id="KW-1133">Transmembrane helix</keyword>
<dbReference type="SUPFAM" id="SSF103657">
    <property type="entry name" value="BAR/IMD domain-like"/>
    <property type="match status" value="1"/>
</dbReference>
<sequence length="1145" mass="125424">MKLVINEMPTAGSAILTNTDGASPPAYIVGVRGDESTIYDGRDGRLLCEIDWVNDCIYVDEKSVPVSDFLQPSPGGSGMTMHFRGRKYLWEIRGRDLVLRLALNNVSETIMLARYHQRFGPAAILSKKEFLEITPCGANMAGIIIASFWILKQANGLKKLPSELRAPPSPPWVHAQPVWSEKNAVSSRRTLPQDHQHPTIMKGISKAFARTPHLMTSRIGMSKKSSDPVFDDLNRKFTSIEQSTDKLLKDAKVFSDSVIALLTSGANFATHFSNLFHPIAGEYDLIGRHPEAEDTVRNVTAYQADMEELRQTLSPELELIESRIVGPVKELQTIMKGIRKGITKRDHKLLDYDRHNNSLTKLREKKEKTLNDEKNLFKLEQDFEMAVNEYEMINNAMKADLPRFMIMATQFIDPLFHSFFYMQLNIFYLMLEKLQQFASGKYETNGTVTDIENSYHSRTTDAIERIEALTITKRMVSTAKMVQTNRLASGGSGTLSAGGSVRRAPSTASTMSSLAGKKAPPPPPGAASSSAAPPPYTPPAPNSNVAVIGKKAPPPPPPLKPKPSSAPPVQYVVALYDFVAQADGDLSFRVGDRIEVVERTASSEDWWTGRLNGQQGVFPAGSEAAAFLHYPDRTEIVPEKMLQLNGSERVDGGGGCRHVDSARLLKSTIASMKGTPFLCGLAEHFPRPFSDPRHSLTYTRPSPPLAHIHPPIDADKDESALGVLLFLDEGELTSSSRRGLNLTYAGTTASIMSVPVTSQVPTAPVTSAIASTSIVPTTTSRSSTRRHRTTTITSASSVFPTVVPYDPAEERQADSHRTNKILIGIFTGFGVILLGLVAFQLFRCYKRRYKNKDTPLPPPRETGLGYHSRAVSMYKESPSDFSRPPSMMMRHGSGSNLISPSLRSNTPSTDIKVDEVGRRSSDPSRAPGREDSPDNSLTGSALVPNDDELGRRRSPLGSRSQSPSNLSVPRPPSQAQVRLDSQARMARPNSVMLNQRTSHLGAPNPGNRNSTYDPSRRSSYYASGNRGAPHSPHARDRVGLMMPQPLAPELFNYALSGRHDMGLDFAQGSSWGSRGNLASGSEQDHNQTLAPPRVARPDSWVGNSHSSTPSLTDSPVKSDAPLPPPKESSLSRGRDRASRTEVSHS</sequence>
<proteinExistence type="predicted"/>
<dbReference type="AlphaFoldDB" id="A0A8H7HX56"/>
<dbReference type="GO" id="GO:0051666">
    <property type="term" value="P:actin cortical patch localization"/>
    <property type="evidence" value="ECO:0007669"/>
    <property type="project" value="InterPro"/>
</dbReference>
<feature type="non-terminal residue" evidence="7">
    <location>
        <position position="1145"/>
    </location>
</feature>
<accession>A0A8H7HX56</accession>
<feature type="transmembrane region" description="Helical" evidence="4">
    <location>
        <begin position="821"/>
        <end position="842"/>
    </location>
</feature>
<feature type="compositionally biased region" description="Polar residues" evidence="3">
    <location>
        <begin position="1101"/>
        <end position="1115"/>
    </location>
</feature>
<feature type="compositionally biased region" description="Low complexity" evidence="3">
    <location>
        <begin position="955"/>
        <end position="964"/>
    </location>
</feature>
<dbReference type="CDD" id="cd07599">
    <property type="entry name" value="BAR_Rvs167p"/>
    <property type="match status" value="1"/>
</dbReference>
<dbReference type="InterPro" id="IPR027267">
    <property type="entry name" value="AH/BAR_dom_sf"/>
</dbReference>
<feature type="compositionally biased region" description="Polar residues" evidence="3">
    <location>
        <begin position="893"/>
        <end position="909"/>
    </location>
</feature>
<dbReference type="GO" id="GO:0006897">
    <property type="term" value="P:endocytosis"/>
    <property type="evidence" value="ECO:0007669"/>
    <property type="project" value="InterPro"/>
</dbReference>
<evidence type="ECO:0000256" key="4">
    <source>
        <dbReference type="SAM" id="Phobius"/>
    </source>
</evidence>
<keyword evidence="1 2" id="KW-0728">SH3 domain</keyword>
<feature type="region of interest" description="Disordered" evidence="3">
    <location>
        <begin position="994"/>
        <end position="1037"/>
    </location>
</feature>
<dbReference type="GO" id="GO:0008289">
    <property type="term" value="F:lipid binding"/>
    <property type="evidence" value="ECO:0007669"/>
    <property type="project" value="TreeGrafter"/>
</dbReference>
<dbReference type="PANTHER" id="PTHR47174">
    <property type="entry name" value="BRIDGING INTEGRATOR 3"/>
    <property type="match status" value="1"/>
</dbReference>
<feature type="domain" description="SH3" evidence="5">
    <location>
        <begin position="567"/>
        <end position="628"/>
    </location>
</feature>
<dbReference type="InterPro" id="IPR046982">
    <property type="entry name" value="BIN3/RVS161-like"/>
</dbReference>
<evidence type="ECO:0000259" key="6">
    <source>
        <dbReference type="PROSITE" id="PS51021"/>
    </source>
</evidence>
<dbReference type="EMBL" id="JACYCD010000049">
    <property type="protein sequence ID" value="KAF8708062.1"/>
    <property type="molecule type" value="Genomic_DNA"/>
</dbReference>
<feature type="compositionally biased region" description="Pro residues" evidence="3">
    <location>
        <begin position="552"/>
        <end position="566"/>
    </location>
</feature>
<dbReference type="Pfam" id="PF20236">
    <property type="entry name" value="DUF6593"/>
    <property type="match status" value="1"/>
</dbReference>
<evidence type="ECO:0000313" key="8">
    <source>
        <dbReference type="Proteomes" id="UP000602905"/>
    </source>
</evidence>
<name>A0A8H7HX56_9AGAM</name>
<protein>
    <submittedName>
        <fullName evidence="7">BAR protein</fullName>
    </submittedName>
</protein>
<dbReference type="Pfam" id="PF00018">
    <property type="entry name" value="SH3_1"/>
    <property type="match status" value="1"/>
</dbReference>
<feature type="compositionally biased region" description="Basic and acidic residues" evidence="3">
    <location>
        <begin position="911"/>
        <end position="932"/>
    </location>
</feature>
<feature type="compositionally biased region" description="Polar residues" evidence="3">
    <location>
        <begin position="1006"/>
        <end position="1022"/>
    </location>
</feature>
<feature type="domain" description="BAR" evidence="6">
    <location>
        <begin position="215"/>
        <end position="447"/>
    </location>
</feature>
<dbReference type="OrthoDB" id="2159336at2759"/>
<dbReference type="PROSITE" id="PS50002">
    <property type="entry name" value="SH3"/>
    <property type="match status" value="1"/>
</dbReference>
<dbReference type="Pfam" id="PF03114">
    <property type="entry name" value="BAR"/>
    <property type="match status" value="1"/>
</dbReference>
<gene>
    <name evidence="7" type="ORF">RHS03_04186</name>
</gene>
<evidence type="ECO:0000256" key="2">
    <source>
        <dbReference type="PROSITE-ProRule" id="PRU00192"/>
    </source>
</evidence>
<keyword evidence="4" id="KW-0472">Membrane</keyword>
<dbReference type="GO" id="GO:0097320">
    <property type="term" value="P:plasma membrane tubulation"/>
    <property type="evidence" value="ECO:0007669"/>
    <property type="project" value="TreeGrafter"/>
</dbReference>
<dbReference type="GO" id="GO:0031097">
    <property type="term" value="C:medial cortex"/>
    <property type="evidence" value="ECO:0007669"/>
    <property type="project" value="TreeGrafter"/>
</dbReference>
<dbReference type="InterPro" id="IPR001452">
    <property type="entry name" value="SH3_domain"/>
</dbReference>
<dbReference type="Proteomes" id="UP000602905">
    <property type="component" value="Unassembled WGS sequence"/>
</dbReference>
<feature type="compositionally biased region" description="Basic and acidic residues" evidence="3">
    <location>
        <begin position="1132"/>
        <end position="1145"/>
    </location>
</feature>
<feature type="compositionally biased region" description="Pro residues" evidence="3">
    <location>
        <begin position="532"/>
        <end position="541"/>
    </location>
</feature>
<feature type="region of interest" description="Disordered" evidence="3">
    <location>
        <begin position="1074"/>
        <end position="1145"/>
    </location>
</feature>
<dbReference type="PROSITE" id="PS51021">
    <property type="entry name" value="BAR"/>
    <property type="match status" value="1"/>
</dbReference>
<dbReference type="FunFam" id="2.30.30.40:FF:000100">
    <property type="entry name" value="SH3 domain-containing YSC84-like protein 1"/>
    <property type="match status" value="1"/>
</dbReference>
<keyword evidence="4" id="KW-0812">Transmembrane</keyword>
<dbReference type="GO" id="GO:0030479">
    <property type="term" value="C:actin cortical patch"/>
    <property type="evidence" value="ECO:0007669"/>
    <property type="project" value="TreeGrafter"/>
</dbReference>
<dbReference type="PRINTS" id="PR00452">
    <property type="entry name" value="SH3DOMAIN"/>
</dbReference>
<dbReference type="Gene3D" id="1.20.1270.60">
    <property type="entry name" value="Arfaptin homology (AH) domain/BAR domain"/>
    <property type="match status" value="1"/>
</dbReference>
<dbReference type="InterPro" id="IPR004148">
    <property type="entry name" value="BAR_dom"/>
</dbReference>
<dbReference type="SMART" id="SM00326">
    <property type="entry name" value="SH3"/>
    <property type="match status" value="1"/>
</dbReference>
<dbReference type="InterPro" id="IPR036028">
    <property type="entry name" value="SH3-like_dom_sf"/>
</dbReference>
<evidence type="ECO:0000313" key="7">
    <source>
        <dbReference type="EMBL" id="KAF8708062.1"/>
    </source>
</evidence>
<reference evidence="7" key="1">
    <citation type="submission" date="2020-09" db="EMBL/GenBank/DDBJ databases">
        <title>Comparative genome analyses of four rice-infecting Rhizoctonia solani isolates reveal extensive enrichment of homogalacturonan modification genes.</title>
        <authorList>
            <person name="Lee D.-Y."/>
            <person name="Jeon J."/>
            <person name="Kim K.-T."/>
            <person name="Cheong K."/>
            <person name="Song H."/>
            <person name="Choi G."/>
            <person name="Ko J."/>
            <person name="Opiyo S.O."/>
            <person name="Zuo S."/>
            <person name="Madhav S."/>
            <person name="Lee Y.-H."/>
            <person name="Wang G.-L."/>
        </authorList>
    </citation>
    <scope>NUCLEOTIDE SEQUENCE</scope>
    <source>
        <strain evidence="7">AG1-IA WGL</strain>
    </source>
</reference>
<dbReference type="SUPFAM" id="SSF50044">
    <property type="entry name" value="SH3-domain"/>
    <property type="match status" value="1"/>
</dbReference>